<keyword evidence="7 12" id="KW-0812">Transmembrane</keyword>
<evidence type="ECO:0000259" key="13">
    <source>
        <dbReference type="PROSITE" id="PS50109"/>
    </source>
</evidence>
<feature type="transmembrane region" description="Helical" evidence="12">
    <location>
        <begin position="169"/>
        <end position="189"/>
    </location>
</feature>
<evidence type="ECO:0000256" key="3">
    <source>
        <dbReference type="ARBA" id="ARBA00012438"/>
    </source>
</evidence>
<dbReference type="PRINTS" id="PR00344">
    <property type="entry name" value="BCTRLSENSOR"/>
</dbReference>
<dbReference type="InterPro" id="IPR004358">
    <property type="entry name" value="Sig_transdc_His_kin-like_C"/>
</dbReference>
<gene>
    <name evidence="15" type="ORF">EDC23_0986</name>
</gene>
<dbReference type="InterPro" id="IPR003660">
    <property type="entry name" value="HAMP_dom"/>
</dbReference>
<comment type="caution">
    <text evidence="15">The sequence shown here is derived from an EMBL/GenBank/DDBJ whole genome shotgun (WGS) entry which is preliminary data.</text>
</comment>
<dbReference type="SMART" id="SM00304">
    <property type="entry name" value="HAMP"/>
    <property type="match status" value="1"/>
</dbReference>
<dbReference type="Gene3D" id="6.10.340.10">
    <property type="match status" value="1"/>
</dbReference>
<dbReference type="SMART" id="SM00388">
    <property type="entry name" value="HisKA"/>
    <property type="match status" value="1"/>
</dbReference>
<dbReference type="Pfam" id="PF00512">
    <property type="entry name" value="HisKA"/>
    <property type="match status" value="1"/>
</dbReference>
<keyword evidence="8 15" id="KW-0418">Kinase</keyword>
<keyword evidence="4" id="KW-1003">Cell membrane</keyword>
<dbReference type="SMART" id="SM00387">
    <property type="entry name" value="HATPase_c"/>
    <property type="match status" value="1"/>
</dbReference>
<evidence type="ECO:0000313" key="15">
    <source>
        <dbReference type="EMBL" id="TDY02611.1"/>
    </source>
</evidence>
<evidence type="ECO:0000256" key="9">
    <source>
        <dbReference type="ARBA" id="ARBA00022989"/>
    </source>
</evidence>
<dbReference type="SUPFAM" id="SSF103190">
    <property type="entry name" value="Sensory domain-like"/>
    <property type="match status" value="1"/>
</dbReference>
<dbReference type="GO" id="GO:0000155">
    <property type="term" value="F:phosphorelay sensor kinase activity"/>
    <property type="evidence" value="ECO:0007669"/>
    <property type="project" value="InterPro"/>
</dbReference>
<keyword evidence="16" id="KW-1185">Reference proteome</keyword>
<dbReference type="GO" id="GO:0005886">
    <property type="term" value="C:plasma membrane"/>
    <property type="evidence" value="ECO:0007669"/>
    <property type="project" value="UniProtKB-SubCell"/>
</dbReference>
<dbReference type="InterPro" id="IPR029151">
    <property type="entry name" value="Sensor-like_sf"/>
</dbReference>
<dbReference type="InterPro" id="IPR036097">
    <property type="entry name" value="HisK_dim/P_sf"/>
</dbReference>
<evidence type="ECO:0000256" key="8">
    <source>
        <dbReference type="ARBA" id="ARBA00022777"/>
    </source>
</evidence>
<keyword evidence="6" id="KW-0808">Transferase</keyword>
<dbReference type="InterPro" id="IPR005467">
    <property type="entry name" value="His_kinase_dom"/>
</dbReference>
<reference evidence="15 16" key="1">
    <citation type="submission" date="2019-03" db="EMBL/GenBank/DDBJ databases">
        <title>Genomic Encyclopedia of Type Strains, Phase IV (KMG-IV): sequencing the most valuable type-strain genomes for metagenomic binning, comparative biology and taxonomic classification.</title>
        <authorList>
            <person name="Goeker M."/>
        </authorList>
    </citation>
    <scope>NUCLEOTIDE SEQUENCE [LARGE SCALE GENOMIC DNA]</scope>
    <source>
        <strain evidence="15 16">DSM 16326</strain>
    </source>
</reference>
<evidence type="ECO:0000256" key="4">
    <source>
        <dbReference type="ARBA" id="ARBA00022475"/>
    </source>
</evidence>
<dbReference type="Gene3D" id="3.30.565.10">
    <property type="entry name" value="Histidine kinase-like ATPase, C-terminal domain"/>
    <property type="match status" value="1"/>
</dbReference>
<evidence type="ECO:0000256" key="5">
    <source>
        <dbReference type="ARBA" id="ARBA00022553"/>
    </source>
</evidence>
<keyword evidence="5" id="KW-0597">Phosphoprotein</keyword>
<evidence type="ECO:0000256" key="2">
    <source>
        <dbReference type="ARBA" id="ARBA00004651"/>
    </source>
</evidence>
<keyword evidence="11 12" id="KW-0472">Membrane</keyword>
<dbReference type="SUPFAM" id="SSF47384">
    <property type="entry name" value="Homodimeric domain of signal transducing histidine kinase"/>
    <property type="match status" value="1"/>
</dbReference>
<dbReference type="CDD" id="cd00082">
    <property type="entry name" value="HisKA"/>
    <property type="match status" value="1"/>
</dbReference>
<evidence type="ECO:0000256" key="12">
    <source>
        <dbReference type="SAM" id="Phobius"/>
    </source>
</evidence>
<dbReference type="PROSITE" id="PS50109">
    <property type="entry name" value="HIS_KIN"/>
    <property type="match status" value="1"/>
</dbReference>
<protein>
    <recommendedName>
        <fullName evidence="3">histidine kinase</fullName>
        <ecNumber evidence="3">2.7.13.3</ecNumber>
    </recommendedName>
</protein>
<dbReference type="EC" id="2.7.13.3" evidence="3"/>
<sequence>MSPRHYNLRTALLIFVLLPLLTFSALAGWYSFRVLESQTQARMEEEIELVARAIRQPLIYAIEQGREGALVQALESTLRISRVYGAYVYDADGNRLGTSGPTEPAAASGRVAQMVTEGDRREEYNRVTGGEDVYSYFLPLSNDAGQITGMLQVTRRASEFESYITRLRYQGLAVLIITAMLLTVVIYYGHYKAFGSHISAMLTSIGRIGAGKREQRVPTDGPRELHELAVGLNQMLESLISQEAVVVRQKQEQAVLEDRLQRSERMAAIGQLAAGVAHELGTPLNVVDGKAQRALRLANLDPAVNESLQEIRHEVRRMNFIVRQLMDFGRSNPLQCQPERADRVIRAVLTQVASDARYRHIDVSMTEHAPVPTLRIDRLRMEQALSNLLHNAVQSAAQRVQIGWFANEQQVGFVIDDDGPGIADADRERIFEPFYTTKSVDEGTGLGLAVAHAAVSDHDGRIEIETSPLGGARFRIVLPRPQTGDNND</sequence>
<evidence type="ECO:0000256" key="6">
    <source>
        <dbReference type="ARBA" id="ARBA00022679"/>
    </source>
</evidence>
<evidence type="ECO:0000256" key="11">
    <source>
        <dbReference type="ARBA" id="ARBA00023136"/>
    </source>
</evidence>
<dbReference type="SUPFAM" id="SSF55874">
    <property type="entry name" value="ATPase domain of HSP90 chaperone/DNA topoisomerase II/histidine kinase"/>
    <property type="match status" value="1"/>
</dbReference>
<dbReference type="PROSITE" id="PS50885">
    <property type="entry name" value="HAMP"/>
    <property type="match status" value="1"/>
</dbReference>
<evidence type="ECO:0000256" key="10">
    <source>
        <dbReference type="ARBA" id="ARBA00023012"/>
    </source>
</evidence>
<feature type="domain" description="Histidine kinase" evidence="13">
    <location>
        <begin position="275"/>
        <end position="482"/>
    </location>
</feature>
<dbReference type="EMBL" id="SOQX01000002">
    <property type="protein sequence ID" value="TDY02611.1"/>
    <property type="molecule type" value="Genomic_DNA"/>
</dbReference>
<dbReference type="OrthoDB" id="1931120at2"/>
<dbReference type="CDD" id="cd00075">
    <property type="entry name" value="HATPase"/>
    <property type="match status" value="1"/>
</dbReference>
<dbReference type="PANTHER" id="PTHR45436">
    <property type="entry name" value="SENSOR HISTIDINE KINASE YKOH"/>
    <property type="match status" value="1"/>
</dbReference>
<name>A0A4R8INY5_9GAMM</name>
<accession>A0A4R8INY5</accession>
<evidence type="ECO:0000313" key="16">
    <source>
        <dbReference type="Proteomes" id="UP000294914"/>
    </source>
</evidence>
<evidence type="ECO:0000259" key="14">
    <source>
        <dbReference type="PROSITE" id="PS50885"/>
    </source>
</evidence>
<organism evidence="15 16">
    <name type="scientific">Thiohalophilus thiocyanatoxydans</name>
    <dbReference type="NCBI Taxonomy" id="381308"/>
    <lineage>
        <taxon>Bacteria</taxon>
        <taxon>Pseudomonadati</taxon>
        <taxon>Pseudomonadota</taxon>
        <taxon>Gammaproteobacteria</taxon>
        <taxon>Thiohalomonadales</taxon>
        <taxon>Thiohalophilaceae</taxon>
        <taxon>Thiohalophilus</taxon>
    </lineage>
</organism>
<dbReference type="PANTHER" id="PTHR45436:SF5">
    <property type="entry name" value="SENSOR HISTIDINE KINASE TRCS"/>
    <property type="match status" value="1"/>
</dbReference>
<comment type="catalytic activity">
    <reaction evidence="1">
        <text>ATP + protein L-histidine = ADP + protein N-phospho-L-histidine.</text>
        <dbReference type="EC" id="2.7.13.3"/>
    </reaction>
</comment>
<proteinExistence type="predicted"/>
<dbReference type="CDD" id="cd06225">
    <property type="entry name" value="HAMP"/>
    <property type="match status" value="1"/>
</dbReference>
<evidence type="ECO:0000256" key="1">
    <source>
        <dbReference type="ARBA" id="ARBA00000085"/>
    </source>
</evidence>
<dbReference type="InterPro" id="IPR036890">
    <property type="entry name" value="HATPase_C_sf"/>
</dbReference>
<dbReference type="InterPro" id="IPR003661">
    <property type="entry name" value="HisK_dim/P_dom"/>
</dbReference>
<dbReference type="Pfam" id="PF02518">
    <property type="entry name" value="HATPase_c"/>
    <property type="match status" value="1"/>
</dbReference>
<evidence type="ECO:0000256" key="7">
    <source>
        <dbReference type="ARBA" id="ARBA00022692"/>
    </source>
</evidence>
<keyword evidence="9 12" id="KW-1133">Transmembrane helix</keyword>
<dbReference type="Pfam" id="PF00672">
    <property type="entry name" value="HAMP"/>
    <property type="match status" value="1"/>
</dbReference>
<dbReference type="Gene3D" id="1.10.287.130">
    <property type="match status" value="1"/>
</dbReference>
<dbReference type="AlphaFoldDB" id="A0A4R8INY5"/>
<keyword evidence="10" id="KW-0902">Two-component regulatory system</keyword>
<feature type="domain" description="HAMP" evidence="14">
    <location>
        <begin position="198"/>
        <end position="244"/>
    </location>
</feature>
<comment type="subcellular location">
    <subcellularLocation>
        <location evidence="2">Cell membrane</location>
        <topology evidence="2">Multi-pass membrane protein</topology>
    </subcellularLocation>
</comment>
<dbReference type="InterPro" id="IPR003594">
    <property type="entry name" value="HATPase_dom"/>
</dbReference>
<dbReference type="InterPro" id="IPR050428">
    <property type="entry name" value="TCS_sensor_his_kinase"/>
</dbReference>
<dbReference type="RefSeq" id="WP_134081733.1">
    <property type="nucleotide sequence ID" value="NZ_SOQX01000002.1"/>
</dbReference>
<dbReference type="Proteomes" id="UP000294914">
    <property type="component" value="Unassembled WGS sequence"/>
</dbReference>